<protein>
    <recommendedName>
        <fullName evidence="3">Aspartic peptidase DDI1-type domain-containing protein</fullName>
    </recommendedName>
</protein>
<dbReference type="AlphaFoldDB" id="A0A0C3CQS8"/>
<dbReference type="InParanoid" id="A0A0C3CQS8"/>
<dbReference type="HOGENOM" id="CLU_1533461_0_0_1"/>
<name>A0A0C3CQS8_9AGAM</name>
<sequence length="175" mass="19334">MEELCMLDLRLGRARLSTGEEHCVYLQSDRPYVLGKYEAIRIWNPVPQEDLTNGYTMHMDALAGPPGPRPLVPAKLHTCFVVHAKVNSCEALTMVDTGSTTNFVSPAFVTVAKLAAFTLESQLAQQLGCMGSRSKITHGMHAPVHIGNVTRNTYFDVANINQYDCILGLPFLRNN</sequence>
<dbReference type="CDD" id="cd00303">
    <property type="entry name" value="retropepsin_like"/>
    <property type="match status" value="1"/>
</dbReference>
<dbReference type="EMBL" id="KN822302">
    <property type="protein sequence ID" value="KIM50960.1"/>
    <property type="molecule type" value="Genomic_DNA"/>
</dbReference>
<dbReference type="OrthoDB" id="2685257at2759"/>
<organism evidence="1 2">
    <name type="scientific">Scleroderma citrinum Foug A</name>
    <dbReference type="NCBI Taxonomy" id="1036808"/>
    <lineage>
        <taxon>Eukaryota</taxon>
        <taxon>Fungi</taxon>
        <taxon>Dikarya</taxon>
        <taxon>Basidiomycota</taxon>
        <taxon>Agaricomycotina</taxon>
        <taxon>Agaricomycetes</taxon>
        <taxon>Agaricomycetidae</taxon>
        <taxon>Boletales</taxon>
        <taxon>Sclerodermatineae</taxon>
        <taxon>Sclerodermataceae</taxon>
        <taxon>Scleroderma</taxon>
    </lineage>
</organism>
<reference evidence="1 2" key="1">
    <citation type="submission" date="2014-04" db="EMBL/GenBank/DDBJ databases">
        <authorList>
            <consortium name="DOE Joint Genome Institute"/>
            <person name="Kuo A."/>
            <person name="Kohler A."/>
            <person name="Nagy L.G."/>
            <person name="Floudas D."/>
            <person name="Copeland A."/>
            <person name="Barry K.W."/>
            <person name="Cichocki N."/>
            <person name="Veneault-Fourrey C."/>
            <person name="LaButti K."/>
            <person name="Lindquist E.A."/>
            <person name="Lipzen A."/>
            <person name="Lundell T."/>
            <person name="Morin E."/>
            <person name="Murat C."/>
            <person name="Sun H."/>
            <person name="Tunlid A."/>
            <person name="Henrissat B."/>
            <person name="Grigoriev I.V."/>
            <person name="Hibbett D.S."/>
            <person name="Martin F."/>
            <person name="Nordberg H.P."/>
            <person name="Cantor M.N."/>
            <person name="Hua S.X."/>
        </authorList>
    </citation>
    <scope>NUCLEOTIDE SEQUENCE [LARGE SCALE GENOMIC DNA]</scope>
    <source>
        <strain evidence="1 2">Foug A</strain>
    </source>
</reference>
<dbReference type="SUPFAM" id="SSF50630">
    <property type="entry name" value="Acid proteases"/>
    <property type="match status" value="1"/>
</dbReference>
<dbReference type="Pfam" id="PF13650">
    <property type="entry name" value="Asp_protease_2"/>
    <property type="match status" value="1"/>
</dbReference>
<accession>A0A0C3CQS8</accession>
<keyword evidence="2" id="KW-1185">Reference proteome</keyword>
<gene>
    <name evidence="1" type="ORF">SCLCIDRAFT_33845</name>
</gene>
<evidence type="ECO:0000313" key="1">
    <source>
        <dbReference type="EMBL" id="KIM50960.1"/>
    </source>
</evidence>
<evidence type="ECO:0000313" key="2">
    <source>
        <dbReference type="Proteomes" id="UP000053989"/>
    </source>
</evidence>
<evidence type="ECO:0008006" key="3">
    <source>
        <dbReference type="Google" id="ProtNLM"/>
    </source>
</evidence>
<dbReference type="STRING" id="1036808.A0A0C3CQS8"/>
<dbReference type="Proteomes" id="UP000053989">
    <property type="component" value="Unassembled WGS sequence"/>
</dbReference>
<dbReference type="Gene3D" id="2.40.70.10">
    <property type="entry name" value="Acid Proteases"/>
    <property type="match status" value="1"/>
</dbReference>
<reference evidence="2" key="2">
    <citation type="submission" date="2015-01" db="EMBL/GenBank/DDBJ databases">
        <title>Evolutionary Origins and Diversification of the Mycorrhizal Mutualists.</title>
        <authorList>
            <consortium name="DOE Joint Genome Institute"/>
            <consortium name="Mycorrhizal Genomics Consortium"/>
            <person name="Kohler A."/>
            <person name="Kuo A."/>
            <person name="Nagy L.G."/>
            <person name="Floudas D."/>
            <person name="Copeland A."/>
            <person name="Barry K.W."/>
            <person name="Cichocki N."/>
            <person name="Veneault-Fourrey C."/>
            <person name="LaButti K."/>
            <person name="Lindquist E.A."/>
            <person name="Lipzen A."/>
            <person name="Lundell T."/>
            <person name="Morin E."/>
            <person name="Murat C."/>
            <person name="Riley R."/>
            <person name="Ohm R."/>
            <person name="Sun H."/>
            <person name="Tunlid A."/>
            <person name="Henrissat B."/>
            <person name="Grigoriev I.V."/>
            <person name="Hibbett D.S."/>
            <person name="Martin F."/>
        </authorList>
    </citation>
    <scope>NUCLEOTIDE SEQUENCE [LARGE SCALE GENOMIC DNA]</scope>
    <source>
        <strain evidence="2">Foug A</strain>
    </source>
</reference>
<dbReference type="InterPro" id="IPR021109">
    <property type="entry name" value="Peptidase_aspartic_dom_sf"/>
</dbReference>
<proteinExistence type="predicted"/>